<keyword evidence="2" id="KW-0288">FMN</keyword>
<dbReference type="SUPFAM" id="SSF63380">
    <property type="entry name" value="Riboflavin synthase domain-like"/>
    <property type="match status" value="1"/>
</dbReference>
<evidence type="ECO:0000256" key="4">
    <source>
        <dbReference type="SAM" id="Phobius"/>
    </source>
</evidence>
<dbReference type="EC" id="1.6.2.4" evidence="3"/>
<dbReference type="Proteomes" id="UP000244081">
    <property type="component" value="Unassembled WGS sequence"/>
</dbReference>
<dbReference type="GO" id="GO:0003958">
    <property type="term" value="F:NADPH-hemoprotein reductase activity"/>
    <property type="evidence" value="ECO:0007669"/>
    <property type="project" value="UniProtKB-EC"/>
</dbReference>
<accession>A0A2T5US43</accession>
<evidence type="ECO:0000259" key="6">
    <source>
        <dbReference type="PROSITE" id="PS51384"/>
    </source>
</evidence>
<dbReference type="Gene3D" id="3.40.50.80">
    <property type="entry name" value="Nucleotide-binding domain of ferredoxin-NADP reductase (FNR) module"/>
    <property type="match status" value="1"/>
</dbReference>
<dbReference type="AlphaFoldDB" id="A0A2T5US43"/>
<dbReference type="InterPro" id="IPR001433">
    <property type="entry name" value="OxRdtase_FAD/NAD-bd"/>
</dbReference>
<dbReference type="SUPFAM" id="SSF52218">
    <property type="entry name" value="Flavoproteins"/>
    <property type="match status" value="1"/>
</dbReference>
<evidence type="ECO:0000256" key="2">
    <source>
        <dbReference type="ARBA" id="ARBA00022643"/>
    </source>
</evidence>
<dbReference type="PANTHER" id="PTHR19384">
    <property type="entry name" value="NITRIC OXIDE SYNTHASE-RELATED"/>
    <property type="match status" value="1"/>
</dbReference>
<gene>
    <name evidence="7" type="ORF">C8N35_1147</name>
</gene>
<dbReference type="Pfam" id="PF00175">
    <property type="entry name" value="NAD_binding_1"/>
    <property type="match status" value="1"/>
</dbReference>
<dbReference type="Gene3D" id="3.40.50.360">
    <property type="match status" value="1"/>
</dbReference>
<dbReference type="PROSITE" id="PS50902">
    <property type="entry name" value="FLAVODOXIN_LIKE"/>
    <property type="match status" value="1"/>
</dbReference>
<dbReference type="Gene3D" id="2.40.30.10">
    <property type="entry name" value="Translation factors"/>
    <property type="match status" value="1"/>
</dbReference>
<dbReference type="InterPro" id="IPR008254">
    <property type="entry name" value="Flavodoxin/NO_synth"/>
</dbReference>
<sequence>MIRPLHRWVGLAAALFVCVTALSGGVLALYPAAEAIGTMAAPPTDVGSFAALVQDTVPGLEQIRRAPSGQITAFAYDGGVASKWIVDPETGVPTSPVTQSPTKIWITDLHRAFLAGDAGRIATAVVSLAMLVLSVSGFMLAARRIGGWRRLFAPLKGSLPQRLHLEVARFAGIGLLLSSLTGLWLFAATFGLLPGGAALPALPPVSGSGSASPAALSALKDIPLSHLRELSFPRIDNLRDVYTIKTVDGMGYVDQGTGAMLSWSARTPLQQLSDFIKMLHTGKGAAVLGLILGLCAACVPILAMTGLLQQSGRFSPSSFNKRRTSPKDADTVILVGSEGGTTWTFAQTLSKALAQAGGKPVVAAMSDFTPERYDHVARYLILAATSGDGDAPSSADGFLDRLASMQHPPTAPFAVLGFGDSTFPRYCAYADSVAAEARKAGWRELMPAAHVDRQSRQDFTSWGEALAEKLGVALSLDSKNTEARAVTLPLLSRRDYGEEVQAPTAILRFALPRIPLCSRLMGHGFARFQAGDLIGIIPEGDTVPRYYSLASGRRDGFIEICVRKQAGGLCSGQLMELRPGGTVKAFLRRNPGFYPVDDRSPLILIGAGTGIGPLAGFVRANTARRPMHLYFGARSQTSDLLYGEDFGRWQAEGRLSSLVTAFSRSAEHAYVQDLLRRDADVIRQLIGTGARIMICGGRGMAAGVAAAMEDILSPLSLSPITLKAEGRYVEDVY</sequence>
<evidence type="ECO:0000313" key="7">
    <source>
        <dbReference type="EMBL" id="PTW54326.1"/>
    </source>
</evidence>
<feature type="transmembrane region" description="Helical" evidence="4">
    <location>
        <begin position="285"/>
        <end position="308"/>
    </location>
</feature>
<keyword evidence="8" id="KW-1185">Reference proteome</keyword>
<evidence type="ECO:0000256" key="3">
    <source>
        <dbReference type="ARBA" id="ARBA00023797"/>
    </source>
</evidence>
<dbReference type="CDD" id="cd06201">
    <property type="entry name" value="SiR_like2"/>
    <property type="match status" value="1"/>
</dbReference>
<dbReference type="InterPro" id="IPR005625">
    <property type="entry name" value="PepSY-ass_TM"/>
</dbReference>
<evidence type="ECO:0000259" key="5">
    <source>
        <dbReference type="PROSITE" id="PS50902"/>
    </source>
</evidence>
<dbReference type="InterPro" id="IPR017927">
    <property type="entry name" value="FAD-bd_FR_type"/>
</dbReference>
<dbReference type="EMBL" id="QAYG01000014">
    <property type="protein sequence ID" value="PTW54326.1"/>
    <property type="molecule type" value="Genomic_DNA"/>
</dbReference>
<dbReference type="OrthoDB" id="9816402at2"/>
<comment type="caution">
    <text evidence="7">The sequence shown here is derived from an EMBL/GenBank/DDBJ whole genome shotgun (WGS) entry which is preliminary data.</text>
</comment>
<reference evidence="7 8" key="1">
    <citation type="submission" date="2018-04" db="EMBL/GenBank/DDBJ databases">
        <title>Genomic Encyclopedia of Archaeal and Bacterial Type Strains, Phase II (KMG-II): from individual species to whole genera.</title>
        <authorList>
            <person name="Goeker M."/>
        </authorList>
    </citation>
    <scope>NUCLEOTIDE SEQUENCE [LARGE SCALE GENOMIC DNA]</scope>
    <source>
        <strain evidence="7 8">DSM 23382</strain>
    </source>
</reference>
<keyword evidence="1" id="KW-0285">Flavoprotein</keyword>
<dbReference type="Pfam" id="PF03929">
    <property type="entry name" value="PepSY_TM"/>
    <property type="match status" value="1"/>
</dbReference>
<feature type="domain" description="FAD-binding FR-type" evidence="6">
    <location>
        <begin position="483"/>
        <end position="596"/>
    </location>
</feature>
<keyword evidence="4" id="KW-1133">Transmembrane helix</keyword>
<keyword evidence="4" id="KW-0472">Membrane</keyword>
<dbReference type="Pfam" id="PF00258">
    <property type="entry name" value="Flavodoxin_1"/>
    <property type="match status" value="1"/>
</dbReference>
<keyword evidence="4" id="KW-0812">Transmembrane</keyword>
<evidence type="ECO:0000313" key="8">
    <source>
        <dbReference type="Proteomes" id="UP000244081"/>
    </source>
</evidence>
<dbReference type="GO" id="GO:0050660">
    <property type="term" value="F:flavin adenine dinucleotide binding"/>
    <property type="evidence" value="ECO:0007669"/>
    <property type="project" value="TreeGrafter"/>
</dbReference>
<dbReference type="RefSeq" id="WP_107991950.1">
    <property type="nucleotide sequence ID" value="NZ_QAYG01000014.1"/>
</dbReference>
<dbReference type="InterPro" id="IPR017938">
    <property type="entry name" value="Riboflavin_synthase-like_b-brl"/>
</dbReference>
<dbReference type="PANTHER" id="PTHR19384:SF17">
    <property type="entry name" value="NADPH--CYTOCHROME P450 REDUCTASE"/>
    <property type="match status" value="1"/>
</dbReference>
<feature type="transmembrane region" description="Helical" evidence="4">
    <location>
        <begin position="121"/>
        <end position="142"/>
    </location>
</feature>
<dbReference type="InterPro" id="IPR029039">
    <property type="entry name" value="Flavoprotein-like_sf"/>
</dbReference>
<name>A0A2T5US43_9HYPH</name>
<dbReference type="PRINTS" id="PR00371">
    <property type="entry name" value="FPNCR"/>
</dbReference>
<dbReference type="GO" id="GO:0005829">
    <property type="term" value="C:cytosol"/>
    <property type="evidence" value="ECO:0007669"/>
    <property type="project" value="TreeGrafter"/>
</dbReference>
<dbReference type="GO" id="GO:0010181">
    <property type="term" value="F:FMN binding"/>
    <property type="evidence" value="ECO:0007669"/>
    <property type="project" value="InterPro"/>
</dbReference>
<dbReference type="InterPro" id="IPR039261">
    <property type="entry name" value="FNR_nucleotide-bd"/>
</dbReference>
<dbReference type="PROSITE" id="PS51384">
    <property type="entry name" value="FAD_FR"/>
    <property type="match status" value="1"/>
</dbReference>
<protein>
    <recommendedName>
        <fullName evidence="3">NADPH--hemoprotein reductase</fullName>
        <ecNumber evidence="3">1.6.2.4</ecNumber>
    </recommendedName>
</protein>
<proteinExistence type="predicted"/>
<dbReference type="InterPro" id="IPR001709">
    <property type="entry name" value="Flavoprot_Pyr_Nucl_cyt_Rdtase"/>
</dbReference>
<organism evidence="7 8">
    <name type="scientific">Breoghania corrubedonensis</name>
    <dbReference type="NCBI Taxonomy" id="665038"/>
    <lineage>
        <taxon>Bacteria</taxon>
        <taxon>Pseudomonadati</taxon>
        <taxon>Pseudomonadota</taxon>
        <taxon>Alphaproteobacteria</taxon>
        <taxon>Hyphomicrobiales</taxon>
        <taxon>Stappiaceae</taxon>
        <taxon>Breoghania</taxon>
    </lineage>
</organism>
<feature type="domain" description="Flavodoxin-like" evidence="5">
    <location>
        <begin position="331"/>
        <end position="467"/>
    </location>
</feature>
<dbReference type="SUPFAM" id="SSF52343">
    <property type="entry name" value="Ferredoxin reductase-like, C-terminal NADP-linked domain"/>
    <property type="match status" value="1"/>
</dbReference>
<evidence type="ECO:0000256" key="1">
    <source>
        <dbReference type="ARBA" id="ARBA00022630"/>
    </source>
</evidence>